<evidence type="ECO:0000313" key="3">
    <source>
        <dbReference type="Proteomes" id="UP000499080"/>
    </source>
</evidence>
<dbReference type="Proteomes" id="UP000499080">
    <property type="component" value="Unassembled WGS sequence"/>
</dbReference>
<keyword evidence="3" id="KW-1185">Reference proteome</keyword>
<dbReference type="AlphaFoldDB" id="A0A4Y2EAS3"/>
<dbReference type="EMBL" id="BGPR01000528">
    <property type="protein sequence ID" value="GBM24954.1"/>
    <property type="molecule type" value="Genomic_DNA"/>
</dbReference>
<organism evidence="2 3">
    <name type="scientific">Araneus ventricosus</name>
    <name type="common">Orbweaver spider</name>
    <name type="synonym">Epeira ventricosa</name>
    <dbReference type="NCBI Taxonomy" id="182803"/>
    <lineage>
        <taxon>Eukaryota</taxon>
        <taxon>Metazoa</taxon>
        <taxon>Ecdysozoa</taxon>
        <taxon>Arthropoda</taxon>
        <taxon>Chelicerata</taxon>
        <taxon>Arachnida</taxon>
        <taxon>Araneae</taxon>
        <taxon>Araneomorphae</taxon>
        <taxon>Entelegynae</taxon>
        <taxon>Araneoidea</taxon>
        <taxon>Araneidae</taxon>
        <taxon>Araneus</taxon>
    </lineage>
</organism>
<feature type="compositionally biased region" description="Low complexity" evidence="1">
    <location>
        <begin position="52"/>
        <end position="90"/>
    </location>
</feature>
<comment type="caution">
    <text evidence="2">The sequence shown here is derived from an EMBL/GenBank/DDBJ whole genome shotgun (WGS) entry which is preliminary data.</text>
</comment>
<reference evidence="2 3" key="1">
    <citation type="journal article" date="2019" name="Sci. Rep.">
        <title>Orb-weaving spider Araneus ventricosus genome elucidates the spidroin gene catalogue.</title>
        <authorList>
            <person name="Kono N."/>
            <person name="Nakamura H."/>
            <person name="Ohtoshi R."/>
            <person name="Moran D.A.P."/>
            <person name="Shinohara A."/>
            <person name="Yoshida Y."/>
            <person name="Fujiwara M."/>
            <person name="Mori M."/>
            <person name="Tomita M."/>
            <person name="Arakawa K."/>
        </authorList>
    </citation>
    <scope>NUCLEOTIDE SEQUENCE [LARGE SCALE GENOMIC DNA]</scope>
</reference>
<evidence type="ECO:0008006" key="4">
    <source>
        <dbReference type="Google" id="ProtNLM"/>
    </source>
</evidence>
<sequence>MSFFHSLLPHTEGFDSNEWLQFQREVLRVISNIKNQKAATPHYEGNITQFTSQFQQQSQPTPYHPQPQTFPQSLQQSSTTPSTSHHSQPSHLPPLIPLVATLNTMPIPPYQPRQNRLTFTTQSSYLSTPSLLPHQDPSPSLSTKKKMKETTAAEHYEHFAKYIAEEDCERCSSVNSNDSSSTMDANFELHICIYKVNLCV</sequence>
<accession>A0A4Y2EAS3</accession>
<gene>
    <name evidence="2" type="ORF">AVEN_23479_1</name>
</gene>
<protein>
    <recommendedName>
        <fullName evidence="4">BESS domain-containing protein</fullName>
    </recommendedName>
</protein>
<proteinExistence type="predicted"/>
<name>A0A4Y2EAS3_ARAVE</name>
<evidence type="ECO:0000256" key="1">
    <source>
        <dbReference type="SAM" id="MobiDB-lite"/>
    </source>
</evidence>
<feature type="region of interest" description="Disordered" evidence="1">
    <location>
        <begin position="52"/>
        <end position="94"/>
    </location>
</feature>
<dbReference type="OrthoDB" id="6437731at2759"/>
<evidence type="ECO:0000313" key="2">
    <source>
        <dbReference type="EMBL" id="GBM24954.1"/>
    </source>
</evidence>